<sequence>MWWVGVDGWEVDAVTLNGRPVLRVRHLGYHVAYCASPSELAQHVDLADLVEVIPLQ</sequence>
<evidence type="ECO:0008006" key="3">
    <source>
        <dbReference type="Google" id="ProtNLM"/>
    </source>
</evidence>
<dbReference type="EMBL" id="JAFCNB010000005">
    <property type="protein sequence ID" value="MBP2704372.1"/>
    <property type="molecule type" value="Genomic_DNA"/>
</dbReference>
<dbReference type="Proteomes" id="UP000674234">
    <property type="component" value="Unassembled WGS sequence"/>
</dbReference>
<accession>A0A940WI30</accession>
<protein>
    <recommendedName>
        <fullName evidence="3">Transposase</fullName>
    </recommendedName>
</protein>
<reference evidence="1" key="1">
    <citation type="submission" date="2021-02" db="EMBL/GenBank/DDBJ databases">
        <title>Draft genome sequence of Microbispora sp. RL4-1S isolated from rice leaves in Thailand.</title>
        <authorList>
            <person name="Muangham S."/>
            <person name="Duangmal K."/>
        </authorList>
    </citation>
    <scope>NUCLEOTIDE SEQUENCE</scope>
    <source>
        <strain evidence="1">RL4-1S</strain>
    </source>
</reference>
<dbReference type="RefSeq" id="WP_210155679.1">
    <property type="nucleotide sequence ID" value="NZ_JAFCNB010000005.1"/>
</dbReference>
<dbReference type="AlphaFoldDB" id="A0A940WI30"/>
<gene>
    <name evidence="1" type="ORF">JOL79_11165</name>
</gene>
<keyword evidence="2" id="KW-1185">Reference proteome</keyword>
<name>A0A940WI30_9ACTN</name>
<proteinExistence type="predicted"/>
<evidence type="ECO:0000313" key="2">
    <source>
        <dbReference type="Proteomes" id="UP000674234"/>
    </source>
</evidence>
<comment type="caution">
    <text evidence="1">The sequence shown here is derived from an EMBL/GenBank/DDBJ whole genome shotgun (WGS) entry which is preliminary data.</text>
</comment>
<organism evidence="1 2">
    <name type="scientific">Microbispora oryzae</name>
    <dbReference type="NCBI Taxonomy" id="2806554"/>
    <lineage>
        <taxon>Bacteria</taxon>
        <taxon>Bacillati</taxon>
        <taxon>Actinomycetota</taxon>
        <taxon>Actinomycetes</taxon>
        <taxon>Streptosporangiales</taxon>
        <taxon>Streptosporangiaceae</taxon>
        <taxon>Microbispora</taxon>
    </lineage>
</organism>
<evidence type="ECO:0000313" key="1">
    <source>
        <dbReference type="EMBL" id="MBP2704372.1"/>
    </source>
</evidence>